<feature type="compositionally biased region" description="Low complexity" evidence="1">
    <location>
        <begin position="400"/>
        <end position="412"/>
    </location>
</feature>
<evidence type="ECO:0000313" key="3">
    <source>
        <dbReference type="EMBL" id="KKU98055.1"/>
    </source>
</evidence>
<dbReference type="Proteomes" id="UP000034694">
    <property type="component" value="Unassembled WGS sequence"/>
</dbReference>
<feature type="non-terminal residue" evidence="3">
    <location>
        <position position="1"/>
    </location>
</feature>
<dbReference type="AlphaFoldDB" id="A0A0G1XUR6"/>
<comment type="caution">
    <text evidence="3">The sequence shown here is derived from an EMBL/GenBank/DDBJ whole genome shotgun (WGS) entry which is preliminary data.</text>
</comment>
<keyword evidence="2" id="KW-0472">Membrane</keyword>
<evidence type="ECO:0000256" key="1">
    <source>
        <dbReference type="SAM" id="MobiDB-lite"/>
    </source>
</evidence>
<reference evidence="3 4" key="1">
    <citation type="journal article" date="2015" name="Nature">
        <title>rRNA introns, odd ribosomes, and small enigmatic genomes across a large radiation of phyla.</title>
        <authorList>
            <person name="Brown C.T."/>
            <person name="Hug L.A."/>
            <person name="Thomas B.C."/>
            <person name="Sharon I."/>
            <person name="Castelle C.J."/>
            <person name="Singh A."/>
            <person name="Wilkins M.J."/>
            <person name="Williams K.H."/>
            <person name="Banfield J.F."/>
        </authorList>
    </citation>
    <scope>NUCLEOTIDE SEQUENCE [LARGE SCALE GENOMIC DNA]</scope>
</reference>
<accession>A0A0G1XUR6</accession>
<protein>
    <submittedName>
        <fullName evidence="3">WD40 domain protein beta Propeller</fullName>
    </submittedName>
</protein>
<feature type="transmembrane region" description="Helical" evidence="2">
    <location>
        <begin position="58"/>
        <end position="80"/>
    </location>
</feature>
<feature type="compositionally biased region" description="Low complexity" evidence="1">
    <location>
        <begin position="419"/>
        <end position="435"/>
    </location>
</feature>
<keyword evidence="2" id="KW-1133">Transmembrane helix</keyword>
<feature type="region of interest" description="Disordered" evidence="1">
    <location>
        <begin position="396"/>
        <end position="435"/>
    </location>
</feature>
<name>A0A0G1XUR6_9BACT</name>
<evidence type="ECO:0000256" key="2">
    <source>
        <dbReference type="SAM" id="Phobius"/>
    </source>
</evidence>
<gene>
    <name evidence="3" type="ORF">UY28_C0008G0001</name>
</gene>
<evidence type="ECO:0000313" key="4">
    <source>
        <dbReference type="Proteomes" id="UP000034694"/>
    </source>
</evidence>
<organism evidence="3 4">
    <name type="scientific">Candidatus Amesbacteria bacterium GW2011_GWB1_48_13</name>
    <dbReference type="NCBI Taxonomy" id="1618362"/>
    <lineage>
        <taxon>Bacteria</taxon>
        <taxon>Candidatus Amesiibacteriota</taxon>
    </lineage>
</organism>
<dbReference type="InterPro" id="IPR013783">
    <property type="entry name" value="Ig-like_fold"/>
</dbReference>
<proteinExistence type="predicted"/>
<dbReference type="Gene3D" id="2.60.40.10">
    <property type="entry name" value="Immunoglobulins"/>
    <property type="match status" value="1"/>
</dbReference>
<sequence length="435" mass="46408">SNQYSINFEVLLTYVTDLNNYIFMEESPKSEILAPPPEFAAPQVTPPKESLWRKKLHFWQWFTVFTSFSLLLASCIGFWWTNKFSGSLSEPGVTLWRPARVEAMFLEVTSPADGLITGIGDLVVSGRTLPGVPVLFFTENSENSVDSGPDGTFSAPLQVQPGMNTLTVTAVGEDGTEATRFLDVAMDDAVLGKNTEKDNPSVDKNAPRKDNGRVLVGEVQEVKPGKVTVKDSGKKNPDAASIDASTIILNSKNKPLKITGVKLNDKTLVLLAENGTATGAARKAIKVYVRTASESATLASKRQAIHGIVTGISGPVVTIAHQIQRDRIYTFSVFDTTVIKIKGIEAASLAQVPVGSRVSAVMDRDAGGGWVAKWLHVIPGKATGIFNRFPVSQLATDSGSPSSTPSATLTPTLTPPATPSATLTPTSTLTPTPAI</sequence>
<keyword evidence="2" id="KW-0812">Transmembrane</keyword>
<dbReference type="EMBL" id="LCPK01000008">
    <property type="protein sequence ID" value="KKU98055.1"/>
    <property type="molecule type" value="Genomic_DNA"/>
</dbReference>